<dbReference type="InterPro" id="IPR001790">
    <property type="entry name" value="Ribosomal_uL10"/>
</dbReference>
<comment type="caution">
    <text evidence="9">The sequence shown here is derived from an EMBL/GenBank/DDBJ whole genome shotgun (WGS) entry which is preliminary data.</text>
</comment>
<dbReference type="CDD" id="cd05797">
    <property type="entry name" value="Ribosomal_L10"/>
    <property type="match status" value="1"/>
</dbReference>
<dbReference type="PANTHER" id="PTHR11560">
    <property type="entry name" value="39S RIBOSOMAL PROTEIN L10, MITOCHONDRIAL"/>
    <property type="match status" value="1"/>
</dbReference>
<evidence type="ECO:0000313" key="9">
    <source>
        <dbReference type="EMBL" id="RKQ14279.1"/>
    </source>
</evidence>
<dbReference type="HAMAP" id="MF_00362">
    <property type="entry name" value="Ribosomal_uL10"/>
    <property type="match status" value="1"/>
</dbReference>
<dbReference type="Gene3D" id="3.30.70.1730">
    <property type="match status" value="1"/>
</dbReference>
<evidence type="ECO:0000256" key="7">
    <source>
        <dbReference type="HAMAP-Rule" id="MF_00362"/>
    </source>
</evidence>
<dbReference type="InterPro" id="IPR002363">
    <property type="entry name" value="Ribosomal_uL10_CS_bac"/>
</dbReference>
<evidence type="ECO:0000256" key="3">
    <source>
        <dbReference type="ARBA" id="ARBA00022884"/>
    </source>
</evidence>
<dbReference type="InterPro" id="IPR043141">
    <property type="entry name" value="Ribosomal_uL10-like_sf"/>
</dbReference>
<evidence type="ECO:0000256" key="2">
    <source>
        <dbReference type="ARBA" id="ARBA00022730"/>
    </source>
</evidence>
<dbReference type="GO" id="GO:0015934">
    <property type="term" value="C:large ribosomal subunit"/>
    <property type="evidence" value="ECO:0007669"/>
    <property type="project" value="InterPro"/>
</dbReference>
<keyword evidence="8" id="KW-0175">Coiled coil</keyword>
<dbReference type="OrthoDB" id="9808307at2"/>
<dbReference type="AlphaFoldDB" id="A0A494YX53"/>
<evidence type="ECO:0000313" key="10">
    <source>
        <dbReference type="Proteomes" id="UP000281813"/>
    </source>
</evidence>
<comment type="similarity">
    <text evidence="1 7">Belongs to the universal ribosomal protein uL10 family.</text>
</comment>
<reference evidence="9 10" key="1">
    <citation type="journal article" date="2015" name="Antonie Van Leeuwenhoek">
        <title>Oceanobacillus bengalensis sp. nov., a bacterium isolated from seawater of the Bay of Bengal.</title>
        <authorList>
            <person name="Yongchang O."/>
            <person name="Xiang W."/>
            <person name="Wang G."/>
        </authorList>
    </citation>
    <scope>NUCLEOTIDE SEQUENCE [LARGE SCALE GENOMIC DNA]</scope>
    <source>
        <strain evidence="9 10">MCCC 1K00260</strain>
    </source>
</reference>
<name>A0A494YX53_9BACI</name>
<dbReference type="GO" id="GO:0006412">
    <property type="term" value="P:translation"/>
    <property type="evidence" value="ECO:0007669"/>
    <property type="project" value="UniProtKB-UniRule"/>
</dbReference>
<keyword evidence="3 7" id="KW-0694">RNA-binding</keyword>
<evidence type="ECO:0000256" key="4">
    <source>
        <dbReference type="ARBA" id="ARBA00022980"/>
    </source>
</evidence>
<dbReference type="Gene3D" id="6.10.250.290">
    <property type="match status" value="1"/>
</dbReference>
<evidence type="ECO:0000256" key="8">
    <source>
        <dbReference type="SAM" id="Coils"/>
    </source>
</evidence>
<organism evidence="9 10">
    <name type="scientific">Oceanobacillus bengalensis</name>
    <dbReference type="NCBI Taxonomy" id="1435466"/>
    <lineage>
        <taxon>Bacteria</taxon>
        <taxon>Bacillati</taxon>
        <taxon>Bacillota</taxon>
        <taxon>Bacilli</taxon>
        <taxon>Bacillales</taxon>
        <taxon>Bacillaceae</taxon>
        <taxon>Oceanobacillus</taxon>
    </lineage>
</organism>
<keyword evidence="10" id="KW-1185">Reference proteome</keyword>
<evidence type="ECO:0000256" key="5">
    <source>
        <dbReference type="ARBA" id="ARBA00023274"/>
    </source>
</evidence>
<dbReference type="RefSeq" id="WP_121132755.1">
    <property type="nucleotide sequence ID" value="NZ_JBHUFK010000030.1"/>
</dbReference>
<comment type="function">
    <text evidence="7">Forms part of the ribosomal stalk, playing a central role in the interaction of the ribosome with GTP-bound translation factors.</text>
</comment>
<accession>A0A494YX53</accession>
<proteinExistence type="inferred from homology"/>
<keyword evidence="4 7" id="KW-0689">Ribosomal protein</keyword>
<protein>
    <recommendedName>
        <fullName evidence="6 7">Large ribosomal subunit protein uL10</fullName>
    </recommendedName>
</protein>
<keyword evidence="2 7" id="KW-0699">rRNA-binding</keyword>
<dbReference type="Pfam" id="PF00466">
    <property type="entry name" value="Ribosomal_L10"/>
    <property type="match status" value="1"/>
</dbReference>
<dbReference type="NCBIfam" id="NF000955">
    <property type="entry name" value="PRK00099.1-1"/>
    <property type="match status" value="1"/>
</dbReference>
<dbReference type="GO" id="GO:0070180">
    <property type="term" value="F:large ribosomal subunit rRNA binding"/>
    <property type="evidence" value="ECO:0007669"/>
    <property type="project" value="UniProtKB-UniRule"/>
</dbReference>
<evidence type="ECO:0000256" key="1">
    <source>
        <dbReference type="ARBA" id="ARBA00008889"/>
    </source>
</evidence>
<gene>
    <name evidence="7" type="primary">rplJ</name>
    <name evidence="9" type="ORF">D8M05_13715</name>
</gene>
<dbReference type="InterPro" id="IPR022973">
    <property type="entry name" value="Ribosomal_uL10_bac"/>
</dbReference>
<dbReference type="SUPFAM" id="SSF160369">
    <property type="entry name" value="Ribosomal protein L10-like"/>
    <property type="match status" value="1"/>
</dbReference>
<dbReference type="Proteomes" id="UP000281813">
    <property type="component" value="Unassembled WGS sequence"/>
</dbReference>
<dbReference type="FunFam" id="3.30.70.1730:FF:000001">
    <property type="entry name" value="50S ribosomal protein L10"/>
    <property type="match status" value="1"/>
</dbReference>
<sequence length="166" mass="18262">MSSIIEKKQQLVEEITDKLRNSQTSVVVDYRGLDVSEVTALRKELREAGVELKVYKNTMSRRAAEACELSELNDTLVGPTAIAFSNDDAVAPARILKNFAKDHEALEIKGGVIEGKVATLEQIKELADLPNYEGMVSMLLSVLQAPIRNLAYVTKAVAEQKEEQSA</sequence>
<feature type="coiled-coil region" evidence="8">
    <location>
        <begin position="5"/>
        <end position="58"/>
    </location>
</feature>
<dbReference type="GO" id="GO:0003735">
    <property type="term" value="F:structural constituent of ribosome"/>
    <property type="evidence" value="ECO:0007669"/>
    <property type="project" value="InterPro"/>
</dbReference>
<evidence type="ECO:0000256" key="6">
    <source>
        <dbReference type="ARBA" id="ARBA00035202"/>
    </source>
</evidence>
<dbReference type="InterPro" id="IPR047865">
    <property type="entry name" value="Ribosomal_uL10_bac_type"/>
</dbReference>
<dbReference type="EMBL" id="RBZO01000022">
    <property type="protein sequence ID" value="RKQ14279.1"/>
    <property type="molecule type" value="Genomic_DNA"/>
</dbReference>
<dbReference type="PROSITE" id="PS01109">
    <property type="entry name" value="RIBOSOMAL_L10"/>
    <property type="match status" value="1"/>
</dbReference>
<comment type="subunit">
    <text evidence="7">Part of the ribosomal stalk of the 50S ribosomal subunit. The N-terminus interacts with L11 and the large rRNA to form the base of the stalk. The C-terminus forms an elongated spine to which L12 dimers bind in a sequential fashion forming a multimeric L10(L12)X complex.</text>
</comment>
<keyword evidence="5 7" id="KW-0687">Ribonucleoprotein</keyword>